<gene>
    <name evidence="2" type="ORF">X474_20550</name>
</gene>
<dbReference type="EMBL" id="AZAC01000034">
    <property type="protein sequence ID" value="KIX12318.1"/>
    <property type="molecule type" value="Genomic_DNA"/>
</dbReference>
<name>A0A0D2HP62_9BACT</name>
<evidence type="ECO:0000313" key="3">
    <source>
        <dbReference type="Proteomes" id="UP000032233"/>
    </source>
</evidence>
<organism evidence="2 3">
    <name type="scientific">Dethiosulfatarculus sandiegensis</name>
    <dbReference type="NCBI Taxonomy" id="1429043"/>
    <lineage>
        <taxon>Bacteria</taxon>
        <taxon>Pseudomonadati</taxon>
        <taxon>Thermodesulfobacteriota</taxon>
        <taxon>Desulfarculia</taxon>
        <taxon>Desulfarculales</taxon>
        <taxon>Desulfarculaceae</taxon>
        <taxon>Dethiosulfatarculus</taxon>
    </lineage>
</organism>
<comment type="caution">
    <text evidence="2">The sequence shown here is derived from an EMBL/GenBank/DDBJ whole genome shotgun (WGS) entry which is preliminary data.</text>
</comment>
<keyword evidence="1" id="KW-0732">Signal</keyword>
<dbReference type="AlphaFoldDB" id="A0A0D2HP62"/>
<feature type="signal peptide" evidence="1">
    <location>
        <begin position="1"/>
        <end position="20"/>
    </location>
</feature>
<feature type="chain" id="PRO_5002254824" evidence="1">
    <location>
        <begin position="21"/>
        <end position="67"/>
    </location>
</feature>
<reference evidence="2 3" key="1">
    <citation type="submission" date="2013-11" db="EMBL/GenBank/DDBJ databases">
        <title>Metagenomic analysis of a methanogenic consortium involved in long chain n-alkane degradation.</title>
        <authorList>
            <person name="Davidova I.A."/>
            <person name="Callaghan A.V."/>
            <person name="Wawrik B."/>
            <person name="Pruitt S."/>
            <person name="Marks C."/>
            <person name="Duncan K.E."/>
            <person name="Suflita J.M."/>
        </authorList>
    </citation>
    <scope>NUCLEOTIDE SEQUENCE [LARGE SCALE GENOMIC DNA]</scope>
    <source>
        <strain evidence="2 3">SPR</strain>
    </source>
</reference>
<sequence length="67" mass="7640">MGSNAFLPFFWLLFPLPLAAQPHGQTLVRQEKYFTPHLINSAKSDSTGFRRKFENDPFKKAALGFNP</sequence>
<dbReference type="Proteomes" id="UP000032233">
    <property type="component" value="Unassembled WGS sequence"/>
</dbReference>
<evidence type="ECO:0000256" key="1">
    <source>
        <dbReference type="SAM" id="SignalP"/>
    </source>
</evidence>
<dbReference type="InParanoid" id="A0A0D2HP62"/>
<keyword evidence="3" id="KW-1185">Reference proteome</keyword>
<protein>
    <submittedName>
        <fullName evidence="2">Uncharacterized protein</fullName>
    </submittedName>
</protein>
<evidence type="ECO:0000313" key="2">
    <source>
        <dbReference type="EMBL" id="KIX12318.1"/>
    </source>
</evidence>
<proteinExistence type="predicted"/>
<dbReference type="STRING" id="1429043.X474_20550"/>
<accession>A0A0D2HP62</accession>